<dbReference type="AlphaFoldDB" id="A0A8J3P031"/>
<dbReference type="Proteomes" id="UP000659904">
    <property type="component" value="Unassembled WGS sequence"/>
</dbReference>
<name>A0A8J3P031_9ACTN</name>
<feature type="region of interest" description="Disordered" evidence="1">
    <location>
        <begin position="1"/>
        <end position="22"/>
    </location>
</feature>
<reference evidence="2 3" key="1">
    <citation type="submission" date="2021-01" db="EMBL/GenBank/DDBJ databases">
        <title>Whole genome shotgun sequence of Catellatospora citrea NBRC 14495.</title>
        <authorList>
            <person name="Komaki H."/>
            <person name="Tamura T."/>
        </authorList>
    </citation>
    <scope>NUCLEOTIDE SEQUENCE [LARGE SCALE GENOMIC DNA]</scope>
    <source>
        <strain evidence="2 3">NBRC 14495</strain>
    </source>
</reference>
<dbReference type="Pfam" id="PF19884">
    <property type="entry name" value="DUF6357"/>
    <property type="match status" value="1"/>
</dbReference>
<evidence type="ECO:0008006" key="4">
    <source>
        <dbReference type="Google" id="ProtNLM"/>
    </source>
</evidence>
<organism evidence="2 3">
    <name type="scientific">Catellatospora citrea</name>
    <dbReference type="NCBI Taxonomy" id="53366"/>
    <lineage>
        <taxon>Bacteria</taxon>
        <taxon>Bacillati</taxon>
        <taxon>Actinomycetota</taxon>
        <taxon>Actinomycetes</taxon>
        <taxon>Micromonosporales</taxon>
        <taxon>Micromonosporaceae</taxon>
        <taxon>Catellatospora</taxon>
    </lineage>
</organism>
<evidence type="ECO:0000256" key="1">
    <source>
        <dbReference type="SAM" id="MobiDB-lite"/>
    </source>
</evidence>
<evidence type="ECO:0000313" key="3">
    <source>
        <dbReference type="Proteomes" id="UP000659904"/>
    </source>
</evidence>
<accession>A0A8J3P031</accession>
<gene>
    <name evidence="2" type="ORF">Cci01nite_40010</name>
</gene>
<dbReference type="EMBL" id="BONH01000017">
    <property type="protein sequence ID" value="GIF98907.1"/>
    <property type="molecule type" value="Genomic_DNA"/>
</dbReference>
<feature type="compositionally biased region" description="Basic and acidic residues" evidence="1">
    <location>
        <begin position="148"/>
        <end position="158"/>
    </location>
</feature>
<evidence type="ECO:0000313" key="2">
    <source>
        <dbReference type="EMBL" id="GIF98907.1"/>
    </source>
</evidence>
<feature type="region of interest" description="Disordered" evidence="1">
    <location>
        <begin position="136"/>
        <end position="164"/>
    </location>
</feature>
<proteinExistence type="predicted"/>
<protein>
    <recommendedName>
        <fullName evidence="4">CchlT</fullName>
    </recommendedName>
</protein>
<keyword evidence="3" id="KW-1185">Reference proteome</keyword>
<sequence length="289" mass="31993">MRVATEGSNEKRAREYQADRRRAERGTVLGPLDAAILRYTGQYLHGATVPRRLPDAVDPALLPQVMRVIATAEQACAGMRIGLDPRRGNRATDKRDWDRMAAAVDAAVRRAHPELVDDAVRTVSFLMCSEAVDRARSTPVEGDEEAADDHADLGESARKSALSFTDDKDGEKKWLRDGPRTASAVFWEFVADRSAGDNEVFTIEDEELGEGIQLHFYADSIARITTVRPGEAGSDPQYRVEYSLVDGLGGYRNLVSAFVRGGCAALEQHGPWMSDVADFERARRRRDAR</sequence>
<comment type="caution">
    <text evidence="2">The sequence shown here is derived from an EMBL/GenBank/DDBJ whole genome shotgun (WGS) entry which is preliminary data.</text>
</comment>
<feature type="compositionally biased region" description="Basic and acidic residues" evidence="1">
    <location>
        <begin position="8"/>
        <end position="22"/>
    </location>
</feature>
<dbReference type="InterPro" id="IPR045937">
    <property type="entry name" value="DUF6357"/>
</dbReference>